<dbReference type="OrthoDB" id="270970at2759"/>
<dbReference type="GeneID" id="38776206"/>
<dbReference type="PROSITE" id="PS50004">
    <property type="entry name" value="C2"/>
    <property type="match status" value="1"/>
</dbReference>
<dbReference type="Gene3D" id="2.60.40.150">
    <property type="entry name" value="C2 domain"/>
    <property type="match status" value="1"/>
</dbReference>
<keyword evidence="6" id="KW-1185">Reference proteome</keyword>
<feature type="region of interest" description="Disordered" evidence="3">
    <location>
        <begin position="72"/>
        <end position="96"/>
    </location>
</feature>
<evidence type="ECO:0000259" key="4">
    <source>
        <dbReference type="PROSITE" id="PS50004"/>
    </source>
</evidence>
<dbReference type="InterPro" id="IPR000008">
    <property type="entry name" value="C2_dom"/>
</dbReference>
<feature type="region of interest" description="Disordered" evidence="3">
    <location>
        <begin position="388"/>
        <end position="417"/>
    </location>
</feature>
<dbReference type="InterPro" id="IPR035892">
    <property type="entry name" value="C2_domain_sf"/>
</dbReference>
<gene>
    <name evidence="5" type="ORF">SCP_0204870</name>
</gene>
<evidence type="ECO:0000313" key="6">
    <source>
        <dbReference type="Proteomes" id="UP000287166"/>
    </source>
</evidence>
<evidence type="ECO:0000256" key="3">
    <source>
        <dbReference type="SAM" id="MobiDB-lite"/>
    </source>
</evidence>
<dbReference type="CDD" id="cd08681">
    <property type="entry name" value="C2_fungal_Inn1p-like"/>
    <property type="match status" value="1"/>
</dbReference>
<name>A0A401GAV7_9APHY</name>
<feature type="compositionally biased region" description="Pro residues" evidence="3">
    <location>
        <begin position="447"/>
        <end position="463"/>
    </location>
</feature>
<feature type="region of interest" description="Disordered" evidence="3">
    <location>
        <begin position="439"/>
        <end position="718"/>
    </location>
</feature>
<sequence length="718" mass="77517">MTSTPRDVGTLIVVVLKAKNLPNKRHIGKQDPFCTVTYNGEKRRTKAIHRGGQHPEWDEEIRFTLFEDTENDATNAANGGTPPPPPPKANGKGPPKIKGGKSMIISCYAEDPREPDLIGETTVDLTEVLTKGETDEWFTIMNKEKYCGEVYLELTFWSNEPPPVKKVRAKPKAHRQYGGPGSFVPTEESTEEVRHAISHLPSTSSFREELSRDSIPSSLRSSSSIANLDLYVPAYESTRSHHSVDSVVNEFAELGFSDNVNRRQSFPPQQGYLPTHGSFIEYPDSQALSPLSSQGYRHSTYSDGGYSYERPVTPSGSLPYHHSSMSINHEPYQAPYESTPPPQPSYQAPVRHAGPRYSMPTSSSGFMPVSTPAPSGFLPLSSHVSQPSGFTPLPAPTPAPMGYGPPPSHVPVPSSSFSTLPLSLVPPPSFGVVPSASPAPYHQHTLPQPPPGHSYPQYPPPMPSSSFQHYPLPALTTSAPPLSQTAPQKAYGPPAPVSVPVQSQSAPPPDRQSMQMSIPPPPHDHIPPPPPLNESPSSGQVSNSRPLPQPRRRNSSLPVPPMAYPQYVPTAGGNVHMPPSVSYNHIPPPPPLPQHSAAASTYSQTPHPTIPVPPPPAPSSVQSRPTRRPSLPAPPHSDYQQQSQSAFQALPPPPPPPTLPAHAIYEQVMPFPVPSQSQTFYPGPPPRPPVQLQSQSQYLPPTGGPPSAHAGYSSPLTG</sequence>
<keyword evidence="2" id="KW-0106">Calcium</keyword>
<feature type="compositionally biased region" description="Polar residues" evidence="3">
    <location>
        <begin position="534"/>
        <end position="546"/>
    </location>
</feature>
<dbReference type="GO" id="GO:0046872">
    <property type="term" value="F:metal ion binding"/>
    <property type="evidence" value="ECO:0007669"/>
    <property type="project" value="UniProtKB-KW"/>
</dbReference>
<dbReference type="InterPro" id="IPR037791">
    <property type="entry name" value="C2_fungal_Inn1"/>
</dbReference>
<dbReference type="EMBL" id="BFAD01000002">
    <property type="protein sequence ID" value="GBE79289.1"/>
    <property type="molecule type" value="Genomic_DNA"/>
</dbReference>
<protein>
    <recommendedName>
        <fullName evidence="4">C2 domain-containing protein</fullName>
    </recommendedName>
</protein>
<evidence type="ECO:0000313" key="5">
    <source>
        <dbReference type="EMBL" id="GBE79289.1"/>
    </source>
</evidence>
<keyword evidence="1" id="KW-0479">Metal-binding</keyword>
<dbReference type="InParanoid" id="A0A401GAV7"/>
<feature type="compositionally biased region" description="Pro residues" evidence="3">
    <location>
        <begin position="650"/>
        <end position="659"/>
    </location>
</feature>
<evidence type="ECO:0000256" key="1">
    <source>
        <dbReference type="ARBA" id="ARBA00022723"/>
    </source>
</evidence>
<feature type="compositionally biased region" description="Polar residues" evidence="3">
    <location>
        <begin position="638"/>
        <end position="647"/>
    </location>
</feature>
<feature type="compositionally biased region" description="Low complexity" evidence="3">
    <location>
        <begin position="471"/>
        <end position="483"/>
    </location>
</feature>
<feature type="domain" description="C2" evidence="4">
    <location>
        <begin position="1"/>
        <end position="138"/>
    </location>
</feature>
<evidence type="ECO:0000256" key="2">
    <source>
        <dbReference type="ARBA" id="ARBA00022837"/>
    </source>
</evidence>
<feature type="compositionally biased region" description="Pro residues" evidence="3">
    <location>
        <begin position="393"/>
        <end position="410"/>
    </location>
</feature>
<feature type="region of interest" description="Disordered" evidence="3">
    <location>
        <begin position="307"/>
        <end position="349"/>
    </location>
</feature>
<dbReference type="Pfam" id="PF00168">
    <property type="entry name" value="C2"/>
    <property type="match status" value="2"/>
</dbReference>
<feature type="compositionally biased region" description="Pro residues" evidence="3">
    <location>
        <begin position="608"/>
        <end position="618"/>
    </location>
</feature>
<dbReference type="PANTHER" id="PTHR46502:SF2">
    <property type="entry name" value="16 KDA PHLOEM PROTEIN 2"/>
    <property type="match status" value="1"/>
</dbReference>
<dbReference type="AlphaFoldDB" id="A0A401GAV7"/>
<dbReference type="STRING" id="139825.A0A401GAV7"/>
<comment type="caution">
    <text evidence="5">The sequence shown here is derived from an EMBL/GenBank/DDBJ whole genome shotgun (WGS) entry which is preliminary data.</text>
</comment>
<dbReference type="SUPFAM" id="SSF49562">
    <property type="entry name" value="C2 domain (Calcium/lipid-binding domain, CaLB)"/>
    <property type="match status" value="1"/>
</dbReference>
<dbReference type="Proteomes" id="UP000287166">
    <property type="component" value="Unassembled WGS sequence"/>
</dbReference>
<dbReference type="RefSeq" id="XP_027610202.1">
    <property type="nucleotide sequence ID" value="XM_027754401.1"/>
</dbReference>
<feature type="region of interest" description="Disordered" evidence="3">
    <location>
        <begin position="168"/>
        <end position="188"/>
    </location>
</feature>
<dbReference type="SMART" id="SM00239">
    <property type="entry name" value="C2"/>
    <property type="match status" value="1"/>
</dbReference>
<reference evidence="5 6" key="1">
    <citation type="journal article" date="2018" name="Sci. Rep.">
        <title>Genome sequence of the cauliflower mushroom Sparassis crispa (Hanabiratake) and its association with beneficial usage.</title>
        <authorList>
            <person name="Kiyama R."/>
            <person name="Furutani Y."/>
            <person name="Kawaguchi K."/>
            <person name="Nakanishi T."/>
        </authorList>
    </citation>
    <scope>NUCLEOTIDE SEQUENCE [LARGE SCALE GENOMIC DNA]</scope>
</reference>
<dbReference type="PANTHER" id="PTHR46502">
    <property type="entry name" value="C2 DOMAIN-CONTAINING"/>
    <property type="match status" value="1"/>
</dbReference>
<proteinExistence type="predicted"/>
<accession>A0A401GAV7</accession>
<organism evidence="5 6">
    <name type="scientific">Sparassis crispa</name>
    <dbReference type="NCBI Taxonomy" id="139825"/>
    <lineage>
        <taxon>Eukaryota</taxon>
        <taxon>Fungi</taxon>
        <taxon>Dikarya</taxon>
        <taxon>Basidiomycota</taxon>
        <taxon>Agaricomycotina</taxon>
        <taxon>Agaricomycetes</taxon>
        <taxon>Polyporales</taxon>
        <taxon>Sparassidaceae</taxon>
        <taxon>Sparassis</taxon>
    </lineage>
</organism>